<dbReference type="SUPFAM" id="SSF46785">
    <property type="entry name" value="Winged helix' DNA-binding domain"/>
    <property type="match status" value="1"/>
</dbReference>
<dbReference type="InterPro" id="IPR036388">
    <property type="entry name" value="WH-like_DNA-bd_sf"/>
</dbReference>
<sequence>MFGMNKRGCGPDREMRDGMRRAMHHAMHGGRGPRGSFSFEWTPGHREEGRPGRGRRMFDGSELRLILLKLIADEPSHGYDLIRRIEALTGGAYAPSPGVVYPTLTLLDEMGQIGEQQAEGTKKRFAATDDGRVHLAEREEEVAALMQRLTAMGEQSERTDREQARRAMWNLGQAVRGRLKRGDVSEETLHEVVGLIDELAQKIERLK</sequence>
<evidence type="ECO:0000256" key="1">
    <source>
        <dbReference type="SAM" id="MobiDB-lite"/>
    </source>
</evidence>
<dbReference type="EMBL" id="JAFEMC010000001">
    <property type="protein sequence ID" value="MBM6575030.1"/>
    <property type="molecule type" value="Genomic_DNA"/>
</dbReference>
<dbReference type="Pfam" id="PF03551">
    <property type="entry name" value="PadR"/>
    <property type="match status" value="1"/>
</dbReference>
<evidence type="ECO:0000313" key="4">
    <source>
        <dbReference type="Proteomes" id="UP000763641"/>
    </source>
</evidence>
<dbReference type="RefSeq" id="WP_204193510.1">
    <property type="nucleotide sequence ID" value="NZ_JAFEMC010000001.1"/>
</dbReference>
<protein>
    <submittedName>
        <fullName evidence="3">PadR family transcriptional regulator</fullName>
    </submittedName>
</protein>
<dbReference type="PANTHER" id="PTHR43252:SF7">
    <property type="entry name" value="TRANSCRIPTIONAL REGULATOR YQJI"/>
    <property type="match status" value="1"/>
</dbReference>
<comment type="caution">
    <text evidence="3">The sequence shown here is derived from an EMBL/GenBank/DDBJ whole genome shotgun (WGS) entry which is preliminary data.</text>
</comment>
<evidence type="ECO:0000313" key="3">
    <source>
        <dbReference type="EMBL" id="MBM6575030.1"/>
    </source>
</evidence>
<dbReference type="PANTHER" id="PTHR43252">
    <property type="entry name" value="TRANSCRIPTIONAL REGULATOR YQJI"/>
    <property type="match status" value="1"/>
</dbReference>
<proteinExistence type="predicted"/>
<dbReference type="Proteomes" id="UP000763641">
    <property type="component" value="Unassembled WGS sequence"/>
</dbReference>
<accession>A0ABS2D282</accession>
<feature type="domain" description="Transcription regulator PadR N-terminal" evidence="2">
    <location>
        <begin position="67"/>
        <end position="137"/>
    </location>
</feature>
<dbReference type="InterPro" id="IPR036390">
    <property type="entry name" value="WH_DNA-bd_sf"/>
</dbReference>
<dbReference type="InterPro" id="IPR005149">
    <property type="entry name" value="Tscrpt_reg_PadR_N"/>
</dbReference>
<feature type="region of interest" description="Disordered" evidence="1">
    <location>
        <begin position="25"/>
        <end position="56"/>
    </location>
</feature>
<evidence type="ECO:0000259" key="2">
    <source>
        <dbReference type="Pfam" id="PF03551"/>
    </source>
</evidence>
<keyword evidence="4" id="KW-1185">Reference proteome</keyword>
<reference evidence="3 4" key="1">
    <citation type="submission" date="2020-12" db="EMBL/GenBank/DDBJ databases">
        <title>Sphingomonas sp.</title>
        <authorList>
            <person name="Kim M.K."/>
        </authorList>
    </citation>
    <scope>NUCLEOTIDE SEQUENCE [LARGE SCALE GENOMIC DNA]</scope>
    <source>
        <strain evidence="3 4">BT552</strain>
    </source>
</reference>
<name>A0ABS2D282_9SPHN</name>
<organism evidence="3 4">
    <name type="scientific">Sphingomonas longa</name>
    <dbReference type="NCBI Taxonomy" id="2778730"/>
    <lineage>
        <taxon>Bacteria</taxon>
        <taxon>Pseudomonadati</taxon>
        <taxon>Pseudomonadota</taxon>
        <taxon>Alphaproteobacteria</taxon>
        <taxon>Sphingomonadales</taxon>
        <taxon>Sphingomonadaceae</taxon>
        <taxon>Sphingomonas</taxon>
    </lineage>
</organism>
<dbReference type="Gene3D" id="1.10.10.10">
    <property type="entry name" value="Winged helix-like DNA-binding domain superfamily/Winged helix DNA-binding domain"/>
    <property type="match status" value="1"/>
</dbReference>
<feature type="compositionally biased region" description="Basic and acidic residues" evidence="1">
    <location>
        <begin position="43"/>
        <end position="56"/>
    </location>
</feature>
<gene>
    <name evidence="3" type="ORF">ILT43_01495</name>
</gene>